<dbReference type="GO" id="GO:0004029">
    <property type="term" value="F:aldehyde dehydrogenase (NAD+) activity"/>
    <property type="evidence" value="ECO:0007669"/>
    <property type="project" value="TreeGrafter"/>
</dbReference>
<accession>A0A336JVI3</accession>
<dbReference type="RefSeq" id="WP_114357132.1">
    <property type="nucleotide sequence ID" value="NZ_QRDT01000005.1"/>
</dbReference>
<dbReference type="Proteomes" id="UP000256343">
    <property type="component" value="Unassembled WGS sequence"/>
</dbReference>
<dbReference type="EMBL" id="QRDT01000005">
    <property type="protein sequence ID" value="RED37986.1"/>
    <property type="molecule type" value="Genomic_DNA"/>
</dbReference>
<evidence type="ECO:0000313" key="5">
    <source>
        <dbReference type="Proteomes" id="UP000256343"/>
    </source>
</evidence>
<proteinExistence type="predicted"/>
<keyword evidence="5" id="KW-1185">Reference proteome</keyword>
<dbReference type="EMBL" id="UFQQ01000005">
    <property type="protein sequence ID" value="SSW90011.1"/>
    <property type="molecule type" value="Genomic_DNA"/>
</dbReference>
<dbReference type="InterPro" id="IPR036291">
    <property type="entry name" value="NAD(P)-bd_dom_sf"/>
</dbReference>
<feature type="domain" description="NAD-dependent epimerase/dehydratase" evidence="1">
    <location>
        <begin position="3"/>
        <end position="212"/>
    </location>
</feature>
<name>A0A336JVI3_9BRAD</name>
<dbReference type="Gene3D" id="3.40.50.720">
    <property type="entry name" value="NAD(P)-binding Rossmann-like Domain"/>
    <property type="match status" value="1"/>
</dbReference>
<reference evidence="3 4" key="1">
    <citation type="submission" date="2017-08" db="EMBL/GenBank/DDBJ databases">
        <authorList>
            <person name="de Groot N.N."/>
        </authorList>
    </citation>
    <scope>NUCLEOTIDE SEQUENCE [LARGE SCALE GENOMIC DNA]</scope>
    <source>
        <strain evidence="3 4">JA575</strain>
    </source>
</reference>
<dbReference type="Pfam" id="PF01370">
    <property type="entry name" value="Epimerase"/>
    <property type="match status" value="1"/>
</dbReference>
<reference evidence="2 5" key="2">
    <citation type="submission" date="2018-07" db="EMBL/GenBank/DDBJ databases">
        <title>Genomic Encyclopedia of Archaeal and Bacterial Type Strains, Phase II (KMG-II): from individual species to whole genera.</title>
        <authorList>
            <person name="Goeker M."/>
        </authorList>
    </citation>
    <scope>NUCLEOTIDE SEQUENCE [LARGE SCALE GENOMIC DNA]</scope>
    <source>
        <strain evidence="2 5">JA575</strain>
    </source>
</reference>
<evidence type="ECO:0000313" key="3">
    <source>
        <dbReference type="EMBL" id="SSW90011.1"/>
    </source>
</evidence>
<organism evidence="3 4">
    <name type="scientific">Rhodopseudomonas pentothenatexigens</name>
    <dbReference type="NCBI Taxonomy" id="999699"/>
    <lineage>
        <taxon>Bacteria</taxon>
        <taxon>Pseudomonadati</taxon>
        <taxon>Pseudomonadota</taxon>
        <taxon>Alphaproteobacteria</taxon>
        <taxon>Hyphomicrobiales</taxon>
        <taxon>Nitrobacteraceae</taxon>
        <taxon>Rhodopseudomonas</taxon>
    </lineage>
</organism>
<evidence type="ECO:0000259" key="1">
    <source>
        <dbReference type="Pfam" id="PF01370"/>
    </source>
</evidence>
<protein>
    <submittedName>
        <fullName evidence="3">UDP-glucose 4-epimerase</fullName>
    </submittedName>
</protein>
<evidence type="ECO:0000313" key="2">
    <source>
        <dbReference type="EMBL" id="RED37986.1"/>
    </source>
</evidence>
<gene>
    <name evidence="2" type="ORF">BJ125_10565</name>
    <name evidence="3" type="ORF">SAMN05892882_10565</name>
</gene>
<dbReference type="OrthoDB" id="9814124at2"/>
<dbReference type="GO" id="GO:0005737">
    <property type="term" value="C:cytoplasm"/>
    <property type="evidence" value="ECO:0007669"/>
    <property type="project" value="TreeGrafter"/>
</dbReference>
<dbReference type="PANTHER" id="PTHR48079:SF6">
    <property type="entry name" value="NAD(P)-BINDING DOMAIN-CONTAINING PROTEIN-RELATED"/>
    <property type="match status" value="1"/>
</dbReference>
<dbReference type="InterPro" id="IPR051783">
    <property type="entry name" value="NAD(P)-dependent_oxidoreduct"/>
</dbReference>
<dbReference type="Proteomes" id="UP000252631">
    <property type="component" value="Unassembled WGS sequence"/>
</dbReference>
<dbReference type="AlphaFoldDB" id="A0A336JVI3"/>
<evidence type="ECO:0000313" key="4">
    <source>
        <dbReference type="Proteomes" id="UP000252631"/>
    </source>
</evidence>
<dbReference type="PANTHER" id="PTHR48079">
    <property type="entry name" value="PROTEIN YEEZ"/>
    <property type="match status" value="1"/>
</dbReference>
<dbReference type="InterPro" id="IPR001509">
    <property type="entry name" value="Epimerase_deHydtase"/>
</dbReference>
<dbReference type="SUPFAM" id="SSF51735">
    <property type="entry name" value="NAD(P)-binding Rossmann-fold domains"/>
    <property type="match status" value="1"/>
</dbReference>
<sequence length="304" mass="32450">MKVLVTGGSGFVGRVVVNELLAAGHQVRLTLRRPDQTAIPGVERVQIGDLEDPIDWMQPLEGVDGLVHVAGLAHQGKDVSEQRLFAVNATATERLMRAAARAGTARVVHVSSLRAIVGSSCDRLVEEDHTPVPTNAYGRSKLAAEAATLGAGLSGVILRLPVVHGAGVRANMRALARLAALPVPLPLDGLTARRSIISDRNVAAAVRHALTLGNTDMFTALVADPRPLNVSEMIGIFRRAIGRPAMLIGAPRMMSLLSGAIGQRDRWETLTGRLELSCRRLAKTGWRPPEDSEAGLARTIRALR</sequence>